<organism evidence="1 2">
    <name type="scientific">Lithocarpus litseifolius</name>
    <dbReference type="NCBI Taxonomy" id="425828"/>
    <lineage>
        <taxon>Eukaryota</taxon>
        <taxon>Viridiplantae</taxon>
        <taxon>Streptophyta</taxon>
        <taxon>Embryophyta</taxon>
        <taxon>Tracheophyta</taxon>
        <taxon>Spermatophyta</taxon>
        <taxon>Magnoliopsida</taxon>
        <taxon>eudicotyledons</taxon>
        <taxon>Gunneridae</taxon>
        <taxon>Pentapetalae</taxon>
        <taxon>rosids</taxon>
        <taxon>fabids</taxon>
        <taxon>Fagales</taxon>
        <taxon>Fagaceae</taxon>
        <taxon>Lithocarpus</taxon>
    </lineage>
</organism>
<gene>
    <name evidence="1" type="ORF">SO802_001813</name>
</gene>
<proteinExistence type="predicted"/>
<name>A0AAW2DXC2_9ROSI</name>
<comment type="caution">
    <text evidence="1">The sequence shown here is derived from an EMBL/GenBank/DDBJ whole genome shotgun (WGS) entry which is preliminary data.</text>
</comment>
<dbReference type="EMBL" id="JAZDWU010000001">
    <property type="protein sequence ID" value="KAL0014744.1"/>
    <property type="molecule type" value="Genomic_DNA"/>
</dbReference>
<evidence type="ECO:0000313" key="1">
    <source>
        <dbReference type="EMBL" id="KAL0014744.1"/>
    </source>
</evidence>
<dbReference type="Proteomes" id="UP001459277">
    <property type="component" value="Unassembled WGS sequence"/>
</dbReference>
<accession>A0AAW2DXC2</accession>
<evidence type="ECO:0000313" key="2">
    <source>
        <dbReference type="Proteomes" id="UP001459277"/>
    </source>
</evidence>
<reference evidence="1 2" key="1">
    <citation type="submission" date="2024-01" db="EMBL/GenBank/DDBJ databases">
        <title>A telomere-to-telomere, gap-free genome of sweet tea (Lithocarpus litseifolius).</title>
        <authorList>
            <person name="Zhou J."/>
        </authorList>
    </citation>
    <scope>NUCLEOTIDE SEQUENCE [LARGE SCALE GENOMIC DNA]</scope>
    <source>
        <strain evidence="1">Zhou-2022a</strain>
        <tissue evidence="1">Leaf</tissue>
    </source>
</reference>
<dbReference type="AlphaFoldDB" id="A0AAW2DXC2"/>
<sequence>MAYSNSDYEELSEYKECREELSESDLEGLSTFFPGGVSTSVLSSRMARELYSPEVAAQILAIPVLRCGVTDKLMCSHTTQIWYTQAYDKQHVDQKTAGEYQGECVWL</sequence>
<keyword evidence="2" id="KW-1185">Reference proteome</keyword>
<protein>
    <submittedName>
        <fullName evidence="1">Uncharacterized protein</fullName>
    </submittedName>
</protein>